<dbReference type="RefSeq" id="WP_030428449.1">
    <property type="nucleotide sequence ID" value="NZ_JOEF01000004.1"/>
</dbReference>
<keyword evidence="3" id="KW-1185">Reference proteome</keyword>
<name>A0A1H0D5V0_ALLAB</name>
<feature type="chain" id="PRO_5009247744" evidence="1">
    <location>
        <begin position="27"/>
        <end position="145"/>
    </location>
</feature>
<keyword evidence="1" id="KW-0732">Signal</keyword>
<dbReference type="EMBL" id="LT629701">
    <property type="protein sequence ID" value="SDN65446.1"/>
    <property type="molecule type" value="Genomic_DNA"/>
</dbReference>
<proteinExistence type="predicted"/>
<feature type="signal peptide" evidence="1">
    <location>
        <begin position="1"/>
        <end position="26"/>
    </location>
</feature>
<sequence>MKLNRVALPVALAAVLTIATATPALAEKIDKFESKDGHGWGKIVWKPRQDGPLGPHSKWPFELTLTSDPKDGHGRTGVQWKVVYNNLPDTDWKYFVGPGYNRATAGPKNMHMISIAGPEGMRFRVCRKMDDGRDVCGKETRLYKR</sequence>
<evidence type="ECO:0000313" key="2">
    <source>
        <dbReference type="EMBL" id="SDN65446.1"/>
    </source>
</evidence>
<protein>
    <submittedName>
        <fullName evidence="2">Uncharacterized protein</fullName>
    </submittedName>
</protein>
<dbReference type="OrthoDB" id="9882559at2"/>
<dbReference type="AlphaFoldDB" id="A0A1H0D5V0"/>
<gene>
    <name evidence="2" type="ORF">SAMN04489726_7599</name>
</gene>
<organism evidence="2 3">
    <name type="scientific">Allokutzneria albata</name>
    <name type="common">Kibdelosporangium albatum</name>
    <dbReference type="NCBI Taxonomy" id="211114"/>
    <lineage>
        <taxon>Bacteria</taxon>
        <taxon>Bacillati</taxon>
        <taxon>Actinomycetota</taxon>
        <taxon>Actinomycetes</taxon>
        <taxon>Pseudonocardiales</taxon>
        <taxon>Pseudonocardiaceae</taxon>
        <taxon>Allokutzneria</taxon>
    </lineage>
</organism>
<evidence type="ECO:0000313" key="3">
    <source>
        <dbReference type="Proteomes" id="UP000183376"/>
    </source>
</evidence>
<accession>A0A1H0D5V0</accession>
<reference evidence="2 3" key="1">
    <citation type="submission" date="2016-10" db="EMBL/GenBank/DDBJ databases">
        <authorList>
            <person name="de Groot N.N."/>
        </authorList>
    </citation>
    <scope>NUCLEOTIDE SEQUENCE [LARGE SCALE GENOMIC DNA]</scope>
    <source>
        <strain evidence="2 3">DSM 44149</strain>
    </source>
</reference>
<dbReference type="Proteomes" id="UP000183376">
    <property type="component" value="Chromosome I"/>
</dbReference>
<evidence type="ECO:0000256" key="1">
    <source>
        <dbReference type="SAM" id="SignalP"/>
    </source>
</evidence>